<name>A0A6P0GI92_9ACTN</name>
<accession>A0A6P0GI92</accession>
<dbReference type="Pfam" id="PF05762">
    <property type="entry name" value="VWA_CoxE"/>
    <property type="match status" value="1"/>
</dbReference>
<dbReference type="InterPro" id="IPR008912">
    <property type="entry name" value="Uncharacterised_CoxE"/>
</dbReference>
<evidence type="ECO:0000313" key="1">
    <source>
        <dbReference type="EMBL" id="NEM06891.1"/>
    </source>
</evidence>
<gene>
    <name evidence="1" type="ORF">GCU54_12820</name>
</gene>
<evidence type="ECO:0000313" key="2">
    <source>
        <dbReference type="Proteomes" id="UP000471126"/>
    </source>
</evidence>
<comment type="caution">
    <text evidence="1">The sequence shown here is derived from an EMBL/GenBank/DDBJ whole genome shotgun (WGS) entry which is preliminary data.</text>
</comment>
<dbReference type="EMBL" id="JAAGWE010000019">
    <property type="protein sequence ID" value="NEM06891.1"/>
    <property type="molecule type" value="Genomic_DNA"/>
</dbReference>
<dbReference type="InterPro" id="IPR036465">
    <property type="entry name" value="vWFA_dom_sf"/>
</dbReference>
<dbReference type="RefSeq" id="WP_163477000.1">
    <property type="nucleotide sequence ID" value="NZ_JAAGWE010000019.1"/>
</dbReference>
<dbReference type="SUPFAM" id="SSF53300">
    <property type="entry name" value="vWA-like"/>
    <property type="match status" value="1"/>
</dbReference>
<sequence>MAARHDSFEEVSPGVGELDEEAFAALMAEDADAAAALLTDLAAATDRELRTAAQRLATRVFVQVGRVGRARTRGTRRLVPDRRGDGDLDLDRTLDRWDLGTPLAEGDLVTRRWTGHRRTVCLAVDTSGSMTGLGVAIAAVAAAGVVLTGDEKLRTSLLTFGREVDVVQRPGQRRAAEDVVTHLIGLRGHGMTDLAAALRAARLQLASEPADERVVVLLSDCLHTTGDPPETALAGIYRLDVLCPLPTPEAEEAARALAARGGGTAQMVRTLRDLGPALTRLLG</sequence>
<organism evidence="1 2">
    <name type="scientific">Geodermatophilus normandii</name>
    <dbReference type="NCBI Taxonomy" id="1137989"/>
    <lineage>
        <taxon>Bacteria</taxon>
        <taxon>Bacillati</taxon>
        <taxon>Actinomycetota</taxon>
        <taxon>Actinomycetes</taxon>
        <taxon>Geodermatophilales</taxon>
        <taxon>Geodermatophilaceae</taxon>
        <taxon>Geodermatophilus</taxon>
    </lineage>
</organism>
<reference evidence="1 2" key="1">
    <citation type="submission" date="2019-12" db="EMBL/GenBank/DDBJ databases">
        <title>WGS of CPCC 203550 I12A-02606.</title>
        <authorList>
            <person name="Jiang Z."/>
        </authorList>
    </citation>
    <scope>NUCLEOTIDE SEQUENCE [LARGE SCALE GENOMIC DNA]</scope>
    <source>
        <strain evidence="1 2">I12A-02606</strain>
    </source>
</reference>
<dbReference type="Gene3D" id="3.40.50.410">
    <property type="entry name" value="von Willebrand factor, type A domain"/>
    <property type="match status" value="1"/>
</dbReference>
<dbReference type="Proteomes" id="UP000471126">
    <property type="component" value="Unassembled WGS sequence"/>
</dbReference>
<proteinExistence type="predicted"/>
<protein>
    <submittedName>
        <fullName evidence="1">VWA domain-containing protein</fullName>
    </submittedName>
</protein>
<dbReference type="AlphaFoldDB" id="A0A6P0GI92"/>